<dbReference type="InterPro" id="IPR050637">
    <property type="entry name" value="NLRP_innate_immun_reg"/>
</dbReference>
<dbReference type="PROSITE" id="PS51450">
    <property type="entry name" value="LRR"/>
    <property type="match status" value="1"/>
</dbReference>
<dbReference type="PANTHER" id="PTHR45690:SF19">
    <property type="entry name" value="NACHT, LRR AND PYD DOMAINS-CONTAINING PROTEIN 3"/>
    <property type="match status" value="1"/>
</dbReference>
<dbReference type="InterPro" id="IPR006553">
    <property type="entry name" value="Leu-rich_rpt_Cys-con_subtyp"/>
</dbReference>
<feature type="non-terminal residue" evidence="4">
    <location>
        <position position="1"/>
    </location>
</feature>
<dbReference type="SMART" id="SM00367">
    <property type="entry name" value="LRR_CC"/>
    <property type="match status" value="7"/>
</dbReference>
<dbReference type="OrthoDB" id="120976at2759"/>
<evidence type="ECO:0000313" key="4">
    <source>
        <dbReference type="RefSeq" id="XP_042612066.1"/>
    </source>
</evidence>
<organism evidence="4">
    <name type="scientific">Cyprinus carpio</name>
    <name type="common">Common carp</name>
    <dbReference type="NCBI Taxonomy" id="7962"/>
    <lineage>
        <taxon>Eukaryota</taxon>
        <taxon>Metazoa</taxon>
        <taxon>Chordata</taxon>
        <taxon>Craniata</taxon>
        <taxon>Vertebrata</taxon>
        <taxon>Euteleostomi</taxon>
        <taxon>Actinopterygii</taxon>
        <taxon>Neopterygii</taxon>
        <taxon>Teleostei</taxon>
        <taxon>Ostariophysi</taxon>
        <taxon>Cypriniformes</taxon>
        <taxon>Cyprinidae</taxon>
        <taxon>Cyprininae</taxon>
        <taxon>Cyprinus</taxon>
    </lineage>
</organism>
<dbReference type="GO" id="GO:0005737">
    <property type="term" value="C:cytoplasm"/>
    <property type="evidence" value="ECO:0007669"/>
    <property type="project" value="UniProtKB-SubCell"/>
</dbReference>
<sequence>FIVCRLSDCSITEEGYLALASALRSNPSHLIELDLTGNDPGQSGVKELNDLLQDPNFQLKTLRFLGPVADEACQYVTGILGKNPLLLRELNLSLHELGHTRVNQIAALLQDKHCKLNTLMLCDCGLTDESCSALATVLRSNSTLKELDLSNNNLQDSGVKKLQNGLEDTNCTLENLRLSNCCISEEGYTALASALRSNPSHLIELDLTGNDPGQTGVKQLNDLLQDPNCQLKTLKFLSLAADQACQFLTAVMCKNPLLLRELNLSERELGDTRVIQIAALLQDKHCKLSTLILCRCSITEKQCIILTSALKLNPSLLRELELSENELKNIGVNHLCDVLKDSQCKLERLRLSDCSITEEGYKALASALRSNPSHLIELDLTGNDPGQSGVKKLSDLLQDDSCKLKIIRLSDCSITEEDYKALASALRSNPSHLIELELTGNDPGQSGVKQLSDLLQDPNLQLKTLSLSDCSITEEGYKALASALRSNPSHLIELDLTGNDPGQSGVKALSDLLQDPNCQLKTLSLSRCSITEKQCLILISALKLNPLHLRELDISENELKNTGVNHLCDVLKDSHCKLERLSLRKCGLTEESCSALATVLRSNSSLKDLDMSNNNLQDSGVKKLQNGLEDTNCTLKKLSLSDCSITEEGYKALASALRSNPSHLIEPEQDVWPEGGYGDLLWDIQLVVKIQFSVPSCFWVTAGITPLWCSQAPQPLVSHNGSGHEMFIEMFKVFESCCR</sequence>
<reference evidence="4" key="1">
    <citation type="submission" date="2025-08" db="UniProtKB">
        <authorList>
            <consortium name="RefSeq"/>
        </authorList>
    </citation>
    <scope>IDENTIFICATION</scope>
    <source>
        <tissue evidence="4">Muscle</tissue>
    </source>
</reference>
<dbReference type="InterPro" id="IPR001611">
    <property type="entry name" value="Leu-rich_rpt"/>
</dbReference>
<dbReference type="FunFam" id="3.80.10.10:FF:000551">
    <property type="entry name" value="Si:dkey-286j17.4"/>
    <property type="match status" value="1"/>
</dbReference>
<dbReference type="GeneID" id="122144921"/>
<name>A0A9R0AXI5_CYPCA</name>
<dbReference type="PANTHER" id="PTHR45690">
    <property type="entry name" value="NACHT, LRR AND PYD DOMAINS-CONTAINING PROTEIN 12"/>
    <property type="match status" value="1"/>
</dbReference>
<dbReference type="SMART" id="SM00368">
    <property type="entry name" value="LRR_RI"/>
    <property type="match status" value="20"/>
</dbReference>
<dbReference type="FunFam" id="3.80.10.10:FF:000947">
    <property type="entry name" value="Si:dkey-286j17.4"/>
    <property type="match status" value="1"/>
</dbReference>
<dbReference type="RefSeq" id="XP_042612066.1">
    <property type="nucleotide sequence ID" value="XM_042756132.1"/>
</dbReference>
<accession>A0A9R0AXI5</accession>
<proteinExistence type="predicted"/>
<evidence type="ECO:0000256" key="2">
    <source>
        <dbReference type="ARBA" id="ARBA00022490"/>
    </source>
</evidence>
<dbReference type="KEGG" id="ccar:122144921"/>
<evidence type="ECO:0000256" key="3">
    <source>
        <dbReference type="ARBA" id="ARBA00022737"/>
    </source>
</evidence>
<gene>
    <name evidence="4" type="primary">LOC122144921</name>
</gene>
<keyword evidence="2" id="KW-0963">Cytoplasm</keyword>
<dbReference type="FunFam" id="3.80.10.10:FF:000755">
    <property type="entry name" value="Si:ch211-213a13.2"/>
    <property type="match status" value="1"/>
</dbReference>
<protein>
    <submittedName>
        <fullName evidence="4">LOW QUALITY PROTEIN: ribonuclease inhibitor-like</fullName>
    </submittedName>
</protein>
<dbReference type="AlphaFoldDB" id="A0A9R0AXI5"/>
<dbReference type="Proteomes" id="UP001155660">
    <property type="component" value="Unplaced"/>
</dbReference>
<evidence type="ECO:0000256" key="1">
    <source>
        <dbReference type="ARBA" id="ARBA00004496"/>
    </source>
</evidence>
<dbReference type="Pfam" id="PF13516">
    <property type="entry name" value="LRR_6"/>
    <property type="match status" value="8"/>
</dbReference>
<comment type="subcellular location">
    <subcellularLocation>
        <location evidence="1">Cytoplasm</location>
    </subcellularLocation>
</comment>
<keyword evidence="3" id="KW-0677">Repeat</keyword>